<evidence type="ECO:0000256" key="3">
    <source>
        <dbReference type="ARBA" id="ARBA00022516"/>
    </source>
</evidence>
<proteinExistence type="inferred from homology"/>
<gene>
    <name evidence="19" type="ORF">CANTADRAFT_24042</name>
</gene>
<evidence type="ECO:0000256" key="12">
    <source>
        <dbReference type="ARBA" id="ARBA00023136"/>
    </source>
</evidence>
<keyword evidence="11 18" id="KW-0443">Lipid metabolism</keyword>
<keyword evidence="12 18" id="KW-0472">Membrane</keyword>
<comment type="subcellular location">
    <subcellularLocation>
        <location evidence="1">Endoplasmic reticulum membrane</location>
        <topology evidence="1">Multi-pass membrane protein</topology>
    </subcellularLocation>
</comment>
<keyword evidence="9 18" id="KW-0560">Oxidoreductase</keyword>
<dbReference type="GO" id="GO:0005789">
    <property type="term" value="C:endoplasmic reticulum membrane"/>
    <property type="evidence" value="ECO:0007669"/>
    <property type="project" value="UniProtKB-SubCell"/>
</dbReference>
<dbReference type="PANTHER" id="PTHR21257:SF31">
    <property type="entry name" value="DELTA(24(24(1)))-STEROL REDUCTASE ERG4"/>
    <property type="match status" value="1"/>
</dbReference>
<keyword evidence="5" id="KW-0256">Endoplasmic reticulum</keyword>
<keyword evidence="7 18" id="KW-0752">Steroid biosynthesis</keyword>
<evidence type="ECO:0000256" key="2">
    <source>
        <dbReference type="ARBA" id="ARBA00005402"/>
    </source>
</evidence>
<dbReference type="OrthoDB" id="5326588at2759"/>
<keyword evidence="4 18" id="KW-0812">Transmembrane</keyword>
<evidence type="ECO:0000256" key="9">
    <source>
        <dbReference type="ARBA" id="ARBA00023002"/>
    </source>
</evidence>
<dbReference type="GO" id="GO:0006696">
    <property type="term" value="P:ergosterol biosynthetic process"/>
    <property type="evidence" value="ECO:0007669"/>
    <property type="project" value="EnsemblFungi"/>
</dbReference>
<reference evidence="20" key="1">
    <citation type="submission" date="2016-05" db="EMBL/GenBank/DDBJ databases">
        <title>Comparative genomics of biotechnologically important yeasts.</title>
        <authorList>
            <consortium name="DOE Joint Genome Institute"/>
            <person name="Riley R."/>
            <person name="Haridas S."/>
            <person name="Wolfe K.H."/>
            <person name="Lopes M.R."/>
            <person name="Hittinger C.T."/>
            <person name="Goker M."/>
            <person name="Salamov A."/>
            <person name="Wisecaver J."/>
            <person name="Long T.M."/>
            <person name="Aerts A.L."/>
            <person name="Barry K."/>
            <person name="Choi C."/>
            <person name="Clum A."/>
            <person name="Coughlan A.Y."/>
            <person name="Deshpande S."/>
            <person name="Douglass A.P."/>
            <person name="Hanson S.J."/>
            <person name="Klenk H.-P."/>
            <person name="Labutti K."/>
            <person name="Lapidus A."/>
            <person name="Lindquist E."/>
            <person name="Lipzen A."/>
            <person name="Meier-Kolthoff J.P."/>
            <person name="Ohm R.A."/>
            <person name="Otillar R.P."/>
            <person name="Pangilinan J."/>
            <person name="Peng Y."/>
            <person name="Rokas A."/>
            <person name="Rosa C.A."/>
            <person name="Scheuner C."/>
            <person name="Sibirny A.A."/>
            <person name="Slot J.C."/>
            <person name="Stielow J.B."/>
            <person name="Sun H."/>
            <person name="Kurtzman C.P."/>
            <person name="Blackwell M."/>
            <person name="Grigoriev I.V."/>
            <person name="Jeffries T.W."/>
        </authorList>
    </citation>
    <scope>NUCLEOTIDE SEQUENCE [LARGE SCALE GENOMIC DNA]</scope>
    <source>
        <strain evidence="20">NRRL Y-17324</strain>
    </source>
</reference>
<keyword evidence="8 18" id="KW-1133">Transmembrane helix</keyword>
<dbReference type="EC" id="1.3.1.71" evidence="15 18"/>
<dbReference type="STRING" id="984487.A0A1E4SB94"/>
<evidence type="ECO:0000256" key="16">
    <source>
        <dbReference type="ARBA" id="ARBA00048918"/>
    </source>
</evidence>
<evidence type="ECO:0000256" key="1">
    <source>
        <dbReference type="ARBA" id="ARBA00004477"/>
    </source>
</evidence>
<dbReference type="PROSITE" id="PS01018">
    <property type="entry name" value="STEROL_REDUCT_2"/>
    <property type="match status" value="1"/>
</dbReference>
<evidence type="ECO:0000256" key="15">
    <source>
        <dbReference type="ARBA" id="ARBA00038892"/>
    </source>
</evidence>
<protein>
    <recommendedName>
        <fullName evidence="15 18">Delta(24(24(1)))-sterol reductase</fullName>
        <ecNumber evidence="15 18">1.3.1.71</ecNumber>
    </recommendedName>
    <alternativeName>
        <fullName evidence="18">C-24(28) sterol reductase</fullName>
    </alternativeName>
    <alternativeName>
        <fullName evidence="18">Sterol Delta(24(28))-reductase</fullName>
    </alternativeName>
</protein>
<organism evidence="19 20">
    <name type="scientific">Suhomyces tanzawaensis NRRL Y-17324</name>
    <dbReference type="NCBI Taxonomy" id="984487"/>
    <lineage>
        <taxon>Eukaryota</taxon>
        <taxon>Fungi</taxon>
        <taxon>Dikarya</taxon>
        <taxon>Ascomycota</taxon>
        <taxon>Saccharomycotina</taxon>
        <taxon>Pichiomycetes</taxon>
        <taxon>Debaryomycetaceae</taxon>
        <taxon>Suhomyces</taxon>
    </lineage>
</organism>
<dbReference type="PROSITE" id="PS01017">
    <property type="entry name" value="STEROL_REDUCT_1"/>
    <property type="match status" value="1"/>
</dbReference>
<feature type="transmembrane region" description="Helical" evidence="18">
    <location>
        <begin position="434"/>
        <end position="457"/>
    </location>
</feature>
<dbReference type="RefSeq" id="XP_020061895.1">
    <property type="nucleotide sequence ID" value="XM_020207036.1"/>
</dbReference>
<evidence type="ECO:0000313" key="19">
    <source>
        <dbReference type="EMBL" id="ODV76773.1"/>
    </source>
</evidence>
<dbReference type="GO" id="GO:0000246">
    <property type="term" value="F:Delta24(24-1) sterol reductase activity"/>
    <property type="evidence" value="ECO:0007669"/>
    <property type="project" value="UniProtKB-EC"/>
</dbReference>
<evidence type="ECO:0000256" key="17">
    <source>
        <dbReference type="ARBA" id="ARBA00060711"/>
    </source>
</evidence>
<evidence type="ECO:0000256" key="14">
    <source>
        <dbReference type="ARBA" id="ARBA00023221"/>
    </source>
</evidence>
<dbReference type="FunFam" id="1.20.120.1630:FF:000003">
    <property type="entry name" value="C-24(28) sterol reductase"/>
    <property type="match status" value="1"/>
</dbReference>
<feature type="transmembrane region" description="Helical" evidence="18">
    <location>
        <begin position="57"/>
        <end position="78"/>
    </location>
</feature>
<keyword evidence="6" id="KW-0521">NADP</keyword>
<evidence type="ECO:0000256" key="13">
    <source>
        <dbReference type="ARBA" id="ARBA00023166"/>
    </source>
</evidence>
<comment type="similarity">
    <text evidence="2 18">Belongs to the ERG4/ERG24 family.</text>
</comment>
<evidence type="ECO:0000313" key="20">
    <source>
        <dbReference type="Proteomes" id="UP000094285"/>
    </source>
</evidence>
<evidence type="ECO:0000256" key="8">
    <source>
        <dbReference type="ARBA" id="ARBA00022989"/>
    </source>
</evidence>
<dbReference type="AlphaFoldDB" id="A0A1E4SB94"/>
<keyword evidence="10 18" id="KW-0756">Sterol biosynthesis</keyword>
<keyword evidence="20" id="KW-1185">Reference proteome</keyword>
<evidence type="ECO:0000256" key="18">
    <source>
        <dbReference type="RuleBase" id="RU369120"/>
    </source>
</evidence>
<feature type="transmembrane region" description="Helical" evidence="18">
    <location>
        <begin position="156"/>
        <end position="177"/>
    </location>
</feature>
<name>A0A1E4SB94_9ASCO</name>
<dbReference type="GO" id="GO:0050614">
    <property type="term" value="F:Delta24-sterol reductase activity"/>
    <property type="evidence" value="ECO:0007669"/>
    <property type="project" value="EnsemblFungi"/>
</dbReference>
<dbReference type="PANTHER" id="PTHR21257">
    <property type="entry name" value="DELTA(14)-STEROL REDUCTASE"/>
    <property type="match status" value="1"/>
</dbReference>
<evidence type="ECO:0000256" key="7">
    <source>
        <dbReference type="ARBA" id="ARBA00022955"/>
    </source>
</evidence>
<dbReference type="Pfam" id="PF01222">
    <property type="entry name" value="ERG4_ERG24"/>
    <property type="match status" value="1"/>
</dbReference>
<feature type="transmembrane region" description="Helical" evidence="18">
    <location>
        <begin position="347"/>
        <end position="364"/>
    </location>
</feature>
<evidence type="ECO:0000256" key="4">
    <source>
        <dbReference type="ARBA" id="ARBA00022692"/>
    </source>
</evidence>
<sequence length="491" mass="56019">MSDSETVPLSPAKATAYSTAVELASSADNAPQSAPESTSSSAVKPGYLAPEDIEWDFGGPLGAVGMMVGFPLLMYYMWISARFYGGAPAWPSEGQAWGEFGHELLSYFVDYAVPSFGVVVFFASFIFVQGIFYLVLPGIWTKGQPLEHLNGKQLPYYCNAVSSFYTTAGLAVVLHYTDILPLTYYIDSVGQIMTAAIITGMAFSVGLYVYTIQVSGDYHRMTGNHIYDMFMGAPLNPRIGKYLDLKMFFEVRLPWFILFFLSLSTCFKQYQTYGYVSPEILLVTYAHWLYVNACAKGEELIVPTWDMAYEKFGFMLIFWNIAGVPFTYCHCTLFLAYHDPQEYKWSTPYLVFLFVLLNVAYYFFDTSNYQKNDFRRKLAGNKALRKSFPHLPYSEIENPKYISCANGSTLLTDGWVVYARKINYTADYVQSLTWALACGFASPFPWFFPLFFFIVLVHRALRDQRKCEKKYGKDWELYCKACPYMFIPYVI</sequence>
<comment type="pathway">
    <text evidence="17">Steroid metabolism; ergosterol biosynthesis; ergosterol from zymosterol: step 5/5.</text>
</comment>
<dbReference type="GeneID" id="30981173"/>
<keyword evidence="13 18" id="KW-1207">Sterol metabolism</keyword>
<dbReference type="Gene3D" id="1.20.120.1630">
    <property type="match status" value="1"/>
</dbReference>
<accession>A0A1E4SB94</accession>
<evidence type="ECO:0000256" key="10">
    <source>
        <dbReference type="ARBA" id="ARBA00023011"/>
    </source>
</evidence>
<keyword evidence="3 18" id="KW-0444">Lipid biosynthesis</keyword>
<dbReference type="InterPro" id="IPR018083">
    <property type="entry name" value="Sterol_reductase_CS"/>
</dbReference>
<feature type="transmembrane region" description="Helical" evidence="18">
    <location>
        <begin position="253"/>
        <end position="270"/>
    </location>
</feature>
<comment type="catalytic activity">
    <reaction evidence="16">
        <text>ergosterol + NADP(+) = ergosta-5,7,22,24(28)-tetraen-3beta-ol + NADPH + H(+)</text>
        <dbReference type="Rhea" id="RHEA:18501"/>
        <dbReference type="ChEBI" id="CHEBI:15378"/>
        <dbReference type="ChEBI" id="CHEBI:16933"/>
        <dbReference type="ChEBI" id="CHEBI:18249"/>
        <dbReference type="ChEBI" id="CHEBI:57783"/>
        <dbReference type="ChEBI" id="CHEBI:58349"/>
        <dbReference type="EC" id="1.3.1.71"/>
    </reaction>
    <physiologicalReaction direction="right-to-left" evidence="16">
        <dbReference type="Rhea" id="RHEA:18503"/>
    </physiologicalReaction>
</comment>
<dbReference type="EMBL" id="KV453917">
    <property type="protein sequence ID" value="ODV76773.1"/>
    <property type="molecule type" value="Genomic_DNA"/>
</dbReference>
<feature type="transmembrane region" description="Helical" evidence="18">
    <location>
        <begin position="111"/>
        <end position="136"/>
    </location>
</feature>
<dbReference type="Proteomes" id="UP000094285">
    <property type="component" value="Unassembled WGS sequence"/>
</dbReference>
<evidence type="ECO:0000256" key="6">
    <source>
        <dbReference type="ARBA" id="ARBA00022857"/>
    </source>
</evidence>
<evidence type="ECO:0000256" key="11">
    <source>
        <dbReference type="ARBA" id="ARBA00023098"/>
    </source>
</evidence>
<dbReference type="InterPro" id="IPR001171">
    <property type="entry name" value="ERG24_DHCR-like"/>
</dbReference>
<feature type="transmembrane region" description="Helical" evidence="18">
    <location>
        <begin position="189"/>
        <end position="211"/>
    </location>
</feature>
<feature type="transmembrane region" description="Helical" evidence="18">
    <location>
        <begin position="312"/>
        <end position="335"/>
    </location>
</feature>
<keyword evidence="14 18" id="KW-0753">Steroid metabolism</keyword>
<evidence type="ECO:0000256" key="5">
    <source>
        <dbReference type="ARBA" id="ARBA00022824"/>
    </source>
</evidence>